<protein>
    <submittedName>
        <fullName evidence="2">Uncharacterized protein</fullName>
    </submittedName>
</protein>
<gene>
    <name evidence="2" type="ORF">GCM10007924_17210</name>
</gene>
<organism evidence="2 3">
    <name type="scientific">Sneathiella chinensis</name>
    <dbReference type="NCBI Taxonomy" id="349750"/>
    <lineage>
        <taxon>Bacteria</taxon>
        <taxon>Pseudomonadati</taxon>
        <taxon>Pseudomonadota</taxon>
        <taxon>Alphaproteobacteria</taxon>
        <taxon>Sneathiellales</taxon>
        <taxon>Sneathiellaceae</taxon>
        <taxon>Sneathiella</taxon>
    </lineage>
</organism>
<keyword evidence="1" id="KW-0812">Transmembrane</keyword>
<feature type="transmembrane region" description="Helical" evidence="1">
    <location>
        <begin position="21"/>
        <end position="40"/>
    </location>
</feature>
<sequence length="173" mass="20028">MERVEKTRPPRRLKQKQVAECLAAGVYFIADCIGFVVGEFRLHVVPAVRVGVRHLRWRWRQYRARRHDVPRGAIARQEPEFQVLIRDHQASGGGNPSGTAPLPQTEPLSVRRYKYDYDWAVARITELEAFGISDPIAYFNNEMTDWWLAPGGMMEEEADFVGIARVIEEHWHT</sequence>
<keyword evidence="1" id="KW-0472">Membrane</keyword>
<dbReference type="EMBL" id="BSNF01000006">
    <property type="protein sequence ID" value="GLQ06500.1"/>
    <property type="molecule type" value="Genomic_DNA"/>
</dbReference>
<accession>A0ABQ5U4A4</accession>
<evidence type="ECO:0000313" key="2">
    <source>
        <dbReference type="EMBL" id="GLQ06500.1"/>
    </source>
</evidence>
<keyword evidence="3" id="KW-1185">Reference proteome</keyword>
<reference evidence="2" key="2">
    <citation type="submission" date="2023-01" db="EMBL/GenBank/DDBJ databases">
        <title>Draft genome sequence of Sneathiella chinensis strain NBRC 103408.</title>
        <authorList>
            <person name="Sun Q."/>
            <person name="Mori K."/>
        </authorList>
    </citation>
    <scope>NUCLEOTIDE SEQUENCE</scope>
    <source>
        <strain evidence="2">NBRC 103408</strain>
    </source>
</reference>
<evidence type="ECO:0000256" key="1">
    <source>
        <dbReference type="SAM" id="Phobius"/>
    </source>
</evidence>
<name>A0ABQ5U4A4_9PROT</name>
<keyword evidence="1" id="KW-1133">Transmembrane helix</keyword>
<proteinExistence type="predicted"/>
<comment type="caution">
    <text evidence="2">The sequence shown here is derived from an EMBL/GenBank/DDBJ whole genome shotgun (WGS) entry which is preliminary data.</text>
</comment>
<evidence type="ECO:0000313" key="3">
    <source>
        <dbReference type="Proteomes" id="UP001161409"/>
    </source>
</evidence>
<reference evidence="2" key="1">
    <citation type="journal article" date="2014" name="Int. J. Syst. Evol. Microbiol.">
        <title>Complete genome of a new Firmicutes species belonging to the dominant human colonic microbiota ('Ruminococcus bicirculans') reveals two chromosomes and a selective capacity to utilize plant glucans.</title>
        <authorList>
            <consortium name="NISC Comparative Sequencing Program"/>
            <person name="Wegmann U."/>
            <person name="Louis P."/>
            <person name="Goesmann A."/>
            <person name="Henrissat B."/>
            <person name="Duncan S.H."/>
            <person name="Flint H.J."/>
        </authorList>
    </citation>
    <scope>NUCLEOTIDE SEQUENCE</scope>
    <source>
        <strain evidence="2">NBRC 103408</strain>
    </source>
</reference>
<dbReference type="RefSeq" id="WP_169560610.1">
    <property type="nucleotide sequence ID" value="NZ_BSNF01000006.1"/>
</dbReference>
<dbReference type="Proteomes" id="UP001161409">
    <property type="component" value="Unassembled WGS sequence"/>
</dbReference>